<reference evidence="13 14" key="1">
    <citation type="submission" date="2020-07" db="EMBL/GenBank/DDBJ databases">
        <authorList>
            <person name="Cui H."/>
        </authorList>
    </citation>
    <scope>NUCLEOTIDE SEQUENCE [LARGE SCALE GENOMIC DNA]</scope>
    <source>
        <strain evidence="13 14">YPL8</strain>
    </source>
</reference>
<evidence type="ECO:0000256" key="3">
    <source>
        <dbReference type="ARBA" id="ARBA00022679"/>
    </source>
</evidence>
<dbReference type="InterPro" id="IPR020610">
    <property type="entry name" value="Thiolase_AS"/>
</dbReference>
<evidence type="ECO:0000313" key="13">
    <source>
        <dbReference type="EMBL" id="QLG50182.1"/>
    </source>
</evidence>
<dbReference type="CDD" id="cd00751">
    <property type="entry name" value="thiolase"/>
    <property type="match status" value="1"/>
</dbReference>
<keyword evidence="9" id="KW-0012">Acyltransferase</keyword>
<dbReference type="InterPro" id="IPR050215">
    <property type="entry name" value="Thiolase-like_sf_Thiolase"/>
</dbReference>
<evidence type="ECO:0000256" key="6">
    <source>
        <dbReference type="ARBA" id="ARBA00023098"/>
    </source>
</evidence>
<dbReference type="PIRSF" id="PIRSF000429">
    <property type="entry name" value="Ac-CoA_Ac_transf"/>
    <property type="match status" value="1"/>
</dbReference>
<keyword evidence="5" id="KW-0809">Transit peptide</keyword>
<name>A0A7D5KY69_9EURY</name>
<dbReference type="NCBIfam" id="TIGR01930">
    <property type="entry name" value="AcCoA-C-Actrans"/>
    <property type="match status" value="1"/>
</dbReference>
<evidence type="ECO:0000256" key="8">
    <source>
        <dbReference type="ARBA" id="ARBA00023229"/>
    </source>
</evidence>
<evidence type="ECO:0000256" key="2">
    <source>
        <dbReference type="ARBA" id="ARBA00010982"/>
    </source>
</evidence>
<dbReference type="KEGG" id="haly:HYG82_15630"/>
<dbReference type="Gene3D" id="3.40.47.10">
    <property type="match status" value="2"/>
</dbReference>
<keyword evidence="7" id="KW-0576">Peroxisome</keyword>
<keyword evidence="3" id="KW-0808">Transferase</keyword>
<evidence type="ECO:0000256" key="9">
    <source>
        <dbReference type="ARBA" id="ARBA00023315"/>
    </source>
</evidence>
<dbReference type="Pfam" id="PF02803">
    <property type="entry name" value="Thiolase_C"/>
    <property type="match status" value="1"/>
</dbReference>
<protein>
    <recommendedName>
        <fullName evidence="10">acetyl-CoA C-acyltransferase</fullName>
        <ecNumber evidence="10">2.3.1.16</ecNumber>
    </recommendedName>
</protein>
<dbReference type="GO" id="GO:0003988">
    <property type="term" value="F:acetyl-CoA C-acyltransferase activity"/>
    <property type="evidence" value="ECO:0007669"/>
    <property type="project" value="UniProtKB-EC"/>
</dbReference>
<dbReference type="InterPro" id="IPR020616">
    <property type="entry name" value="Thiolase_N"/>
</dbReference>
<comment type="similarity">
    <text evidence="2">Belongs to the thiolase-like superfamily. Thiolase family.</text>
</comment>
<dbReference type="PROSITE" id="PS00737">
    <property type="entry name" value="THIOLASE_2"/>
    <property type="match status" value="1"/>
</dbReference>
<evidence type="ECO:0000256" key="7">
    <source>
        <dbReference type="ARBA" id="ARBA00023140"/>
    </source>
</evidence>
<keyword evidence="8" id="KW-0414">Isoprene biosynthesis</keyword>
<dbReference type="GO" id="GO:0005737">
    <property type="term" value="C:cytoplasm"/>
    <property type="evidence" value="ECO:0007669"/>
    <property type="project" value="UniProtKB-ARBA"/>
</dbReference>
<dbReference type="GO" id="GO:0008299">
    <property type="term" value="P:isoprenoid biosynthetic process"/>
    <property type="evidence" value="ECO:0007669"/>
    <property type="project" value="UniProtKB-KW"/>
</dbReference>
<dbReference type="InterPro" id="IPR016039">
    <property type="entry name" value="Thiolase-like"/>
</dbReference>
<evidence type="ECO:0000256" key="5">
    <source>
        <dbReference type="ARBA" id="ARBA00022946"/>
    </source>
</evidence>
<evidence type="ECO:0000256" key="1">
    <source>
        <dbReference type="ARBA" id="ARBA00004275"/>
    </source>
</evidence>
<keyword evidence="14" id="KW-1185">Reference proteome</keyword>
<dbReference type="EC" id="2.3.1.16" evidence="10"/>
<organism evidence="13 14">
    <name type="scientific">Natrinema halophilum</name>
    <dbReference type="NCBI Taxonomy" id="1699371"/>
    <lineage>
        <taxon>Archaea</taxon>
        <taxon>Methanobacteriati</taxon>
        <taxon>Methanobacteriota</taxon>
        <taxon>Stenosarchaea group</taxon>
        <taxon>Halobacteria</taxon>
        <taxon>Halobacteriales</taxon>
        <taxon>Natrialbaceae</taxon>
        <taxon>Natrinema</taxon>
    </lineage>
</organism>
<feature type="domain" description="Thiolase N-terminal" evidence="11">
    <location>
        <begin position="7"/>
        <end position="247"/>
    </location>
</feature>
<dbReference type="InterPro" id="IPR002155">
    <property type="entry name" value="Thiolase"/>
</dbReference>
<dbReference type="Pfam" id="PF00108">
    <property type="entry name" value="Thiolase_N"/>
    <property type="match status" value="1"/>
</dbReference>
<sequence length="380" mass="40281">MSDRQPVIVQAVRTPQGKHGGAYAETGSEELSVPLVDEMLERTGLSGEDVDDVRWGCAKQVNEQSNNIARVIALCSELGEGVPGTTIDRLCASSAEAIMSASDAIRAGQREVIVAGGVENMSRNERRKGIGSYDGIAAQYDVAGLAMGQTAETVAEEYDISREEQDEYGARSQQRAVEATENGRFDDEIVPIDTDADVITEDEGLRPGTTKEKIAGLPPAFEDEGTVTAANASQISDGAAGVLITSREYAENRGLEILAEIEDHNVAGVDPTVMGIGPVPAVRGIWNRNGRTADDYDLVELNEAFASQTLYCRDELGFDDEIFNVNGGAIAIGHPLGASGARLPVTLIHELRRRGGGLGLSTMCVGYGQGAALELRVSGQ</sequence>
<dbReference type="PROSITE" id="PS00099">
    <property type="entry name" value="THIOLASE_3"/>
    <property type="match status" value="1"/>
</dbReference>
<evidence type="ECO:0000259" key="12">
    <source>
        <dbReference type="Pfam" id="PF02803"/>
    </source>
</evidence>
<gene>
    <name evidence="13" type="ORF">HYG82_15630</name>
</gene>
<evidence type="ECO:0000313" key="14">
    <source>
        <dbReference type="Proteomes" id="UP000509241"/>
    </source>
</evidence>
<dbReference type="EMBL" id="CP058601">
    <property type="protein sequence ID" value="QLG50182.1"/>
    <property type="molecule type" value="Genomic_DNA"/>
</dbReference>
<dbReference type="GO" id="GO:0010124">
    <property type="term" value="P:phenylacetate catabolic process"/>
    <property type="evidence" value="ECO:0007669"/>
    <property type="project" value="TreeGrafter"/>
</dbReference>
<evidence type="ECO:0000259" key="11">
    <source>
        <dbReference type="Pfam" id="PF00108"/>
    </source>
</evidence>
<dbReference type="OrthoDB" id="25212at2157"/>
<dbReference type="Proteomes" id="UP000509241">
    <property type="component" value="Chromosome"/>
</dbReference>
<dbReference type="SUPFAM" id="SSF53901">
    <property type="entry name" value="Thiolase-like"/>
    <property type="match status" value="2"/>
</dbReference>
<dbReference type="InterPro" id="IPR020617">
    <property type="entry name" value="Thiolase_C"/>
</dbReference>
<dbReference type="RefSeq" id="WP_179262441.1">
    <property type="nucleotide sequence ID" value="NZ_CP058601.1"/>
</dbReference>
<evidence type="ECO:0000256" key="4">
    <source>
        <dbReference type="ARBA" id="ARBA00022832"/>
    </source>
</evidence>
<dbReference type="PANTHER" id="PTHR43853">
    <property type="entry name" value="3-KETOACYL-COA THIOLASE, PEROXISOMAL"/>
    <property type="match status" value="1"/>
</dbReference>
<keyword evidence="6" id="KW-0443">Lipid metabolism</keyword>
<dbReference type="PANTHER" id="PTHR43853:SF8">
    <property type="entry name" value="3-KETOACYL-COA THIOLASE, PEROXISOMAL"/>
    <property type="match status" value="1"/>
</dbReference>
<keyword evidence="4" id="KW-0276">Fatty acid metabolism</keyword>
<dbReference type="AlphaFoldDB" id="A0A7D5KY69"/>
<dbReference type="InterPro" id="IPR020613">
    <property type="entry name" value="Thiolase_CS"/>
</dbReference>
<proteinExistence type="inferred from homology"/>
<accession>A0A7D5KY69</accession>
<dbReference type="GeneID" id="56034751"/>
<feature type="domain" description="Thiolase C-terminal" evidence="12">
    <location>
        <begin position="256"/>
        <end position="374"/>
    </location>
</feature>
<comment type="subcellular location">
    <subcellularLocation>
        <location evidence="1">Peroxisome</location>
    </subcellularLocation>
</comment>
<evidence type="ECO:0000256" key="10">
    <source>
        <dbReference type="ARBA" id="ARBA00024073"/>
    </source>
</evidence>
<dbReference type="GO" id="GO:0006635">
    <property type="term" value="P:fatty acid beta-oxidation"/>
    <property type="evidence" value="ECO:0007669"/>
    <property type="project" value="TreeGrafter"/>
</dbReference>
<dbReference type="FunFam" id="3.40.47.10:FF:000010">
    <property type="entry name" value="Acetyl-CoA acetyltransferase (Thiolase)"/>
    <property type="match status" value="1"/>
</dbReference>